<feature type="compositionally biased region" description="Polar residues" evidence="1">
    <location>
        <begin position="1"/>
        <end position="19"/>
    </location>
</feature>
<feature type="compositionally biased region" description="Polar residues" evidence="1">
    <location>
        <begin position="592"/>
        <end position="614"/>
    </location>
</feature>
<dbReference type="GO" id="GO:0003677">
    <property type="term" value="F:DNA binding"/>
    <property type="evidence" value="ECO:0007669"/>
    <property type="project" value="InterPro"/>
</dbReference>
<feature type="compositionally biased region" description="Basic residues" evidence="1">
    <location>
        <begin position="677"/>
        <end position="688"/>
    </location>
</feature>
<feature type="compositionally biased region" description="Polar residues" evidence="1">
    <location>
        <begin position="968"/>
        <end position="979"/>
    </location>
</feature>
<sequence length="1496" mass="151107">MYSPSQRTAQITANPNWSNKGKRRRRARPSILGFGEDSNDEKLPSTPLNRTAAHKHVDAFSPFNYRSSNDSPRAGHVSSPSVILFSGPDDRGFERVHDDSFPQDLALLKSMARSKFKLTSAAPVEMSYVNPDGIVCDLDDEHDLRALAVHASLAPKLRVRVTSSAHPQEAALSQSEAAAQQAHASTNGTSMAHSKGKATVAPALLEASQNDAPSKTAVMAAVPGESASSGANGHSANGATLAKSRRKSSANAGPSTTTSASTHTTKERQPEVAGNAATIVSSLVADSASQASSSIPSKFAEATPLENVADAVSASQPVTPAAKKTSAKRKRADFSSPPSASSSAAIPDASPGGPVAKKPRGRSKKSLPSDMVPANSQLAFAESQGGLSPILSTSEMPAPAVDALAAPRDANGVSAVQENAPVEAPKRARANKRVAAVSSQTSEQELITADTPKRGRPRKSVPTTTLPSTQDTAAGQEGGALETPKGDRAKKAPASAVAAPPQSDITPPSAPTNNTEPSTAMTSIESRPEPTGPQLNESAAVDQRQRSEPAILDPIPVPNSTPAGKPRGRPSKKAIAEAEAAAAAAALKDSQEVPSATPTKAATEEQPSQASQPAITPAKKARASKAAKVSTSDVVESVQDKQPDAPTSLDVDSAVAAAATDVVVEALSASEAAPSPMKKKVGRPKAVKATKEAAASTPTSSNDPQSTPDATTETSSRSSSDAPLAAVPAVPKKKLGRPTNAAKAAKAAEAAEAAAKAAKAKEVAVAAEPAAVSQPAVVAAPAVEEQAPVPSASASSAVNHAISSQLVGDATATSEIAAKDATQVDLPSSSVPSAPDSTPADASAASPSAATKRAIAAKARASKASRNTAASEPVAAIDACIACGATPSHDREGCPIWQGGSQSILDLLAMVRKRKPKSQKDKELTRLLTDWLAKQFGAPTIDFTASQESIKPSQEVTASACKNQSANAAANGAVTQPDSMQAIAAEPSDAVTTASQSKQAPPKSTATKRSTAKAAVLAPATPEPELPPPSGIEVSSNDAAAPVPVPASPAKAAARGARGSQSKTATIAAKAKAAKKSAAEPSAEPKIALTPSSPPQPEPSQSPNAPGTGLRAPSESSEAELATSPMLSAVPRANGDMDVDEMPPQTPSQPNTAAQQLEERKRRMKLADQAVAAAAATTAAAAADGERASSPETASTSRSRSASITSSDSSGDGRSSGDDSDARSDADAGKKGRREAAKQAKFTSTKAARSRATPAKASRAAAKETASSSDSETSSSDSETESEAEASKKSTPRAKNGAAAGSKAKTSSTSRSAQRLAAPDNPFLRGLTPLSSRRSNGTGSTSQKSTPFTRLSELKPGIFRQNMSQPGSPLSTGGSTPLSASSQTPFFASQPAANGNGNESGSAPDTPVVSAAATSEAATPVIASDAEDDDEVSSSSSSSSSSEDEAPRSRGKRASASKGGGGGSTAAKRAGKRASGVAAAKPATAKKRKSMFDVFA</sequence>
<proteinExistence type="predicted"/>
<feature type="compositionally biased region" description="Low complexity" evidence="1">
    <location>
        <begin position="1331"/>
        <end position="1342"/>
    </location>
</feature>
<feature type="compositionally biased region" description="Basic and acidic residues" evidence="1">
    <location>
        <begin position="1215"/>
        <end position="1238"/>
    </location>
</feature>
<feature type="compositionally biased region" description="Low complexity" evidence="1">
    <location>
        <begin position="827"/>
        <end position="849"/>
    </location>
</feature>
<name>R9P1C5_PSEHS</name>
<dbReference type="Proteomes" id="UP000014071">
    <property type="component" value="Unassembled WGS sequence"/>
</dbReference>
<organism evidence="2 3">
    <name type="scientific">Pseudozyma hubeiensis (strain SY62)</name>
    <name type="common">Yeast</name>
    <dbReference type="NCBI Taxonomy" id="1305764"/>
    <lineage>
        <taxon>Eukaryota</taxon>
        <taxon>Fungi</taxon>
        <taxon>Dikarya</taxon>
        <taxon>Basidiomycota</taxon>
        <taxon>Ustilaginomycotina</taxon>
        <taxon>Ustilaginomycetes</taxon>
        <taxon>Ustilaginales</taxon>
        <taxon>Ustilaginaceae</taxon>
        <taxon>Pseudozyma</taxon>
    </lineage>
</organism>
<feature type="compositionally biased region" description="Low complexity" evidence="1">
    <location>
        <begin position="741"/>
        <end position="762"/>
    </location>
</feature>
<keyword evidence="3" id="KW-1185">Reference proteome</keyword>
<gene>
    <name evidence="2" type="ORF">PHSY_002537</name>
</gene>
<feature type="compositionally biased region" description="Polar residues" evidence="1">
    <location>
        <begin position="503"/>
        <end position="525"/>
    </location>
</feature>
<feature type="compositionally biased region" description="Low complexity" evidence="1">
    <location>
        <begin position="1190"/>
        <end position="1213"/>
    </location>
</feature>
<evidence type="ECO:0000313" key="3">
    <source>
        <dbReference type="Proteomes" id="UP000014071"/>
    </source>
</evidence>
<feature type="compositionally biased region" description="Low complexity" evidence="1">
    <location>
        <begin position="1003"/>
        <end position="1020"/>
    </location>
</feature>
<feature type="region of interest" description="Disordered" evidence="1">
    <location>
        <begin position="223"/>
        <end position="273"/>
    </location>
</feature>
<feature type="compositionally biased region" description="Low complexity" evidence="1">
    <location>
        <begin position="1170"/>
        <end position="1183"/>
    </location>
</feature>
<feature type="compositionally biased region" description="Polar residues" evidence="1">
    <location>
        <begin position="1361"/>
        <end position="1403"/>
    </location>
</feature>
<feature type="compositionally biased region" description="Low complexity" evidence="1">
    <location>
        <begin position="1406"/>
        <end position="1424"/>
    </location>
</feature>
<feature type="compositionally biased region" description="Low complexity" evidence="1">
    <location>
        <begin position="1048"/>
        <end position="1071"/>
    </location>
</feature>
<feature type="compositionally biased region" description="Low complexity" evidence="1">
    <location>
        <begin position="1293"/>
        <end position="1313"/>
    </location>
</feature>
<dbReference type="HOGENOM" id="CLU_248896_0_0_1"/>
<dbReference type="RefSeq" id="XP_012188551.1">
    <property type="nucleotide sequence ID" value="XM_012333161.1"/>
</dbReference>
<accession>R9P1C5</accession>
<protein>
    <submittedName>
        <fullName evidence="2">Uncharacterized protein</fullName>
    </submittedName>
</protein>
<feature type="region of interest" description="Disordered" evidence="1">
    <location>
        <begin position="412"/>
        <end position="652"/>
    </location>
</feature>
<feature type="compositionally biased region" description="Polar residues" evidence="1">
    <location>
        <begin position="990"/>
        <end position="999"/>
    </location>
</feature>
<feature type="compositionally biased region" description="Low complexity" evidence="1">
    <location>
        <begin position="335"/>
        <end position="351"/>
    </location>
</feature>
<feature type="compositionally biased region" description="Low complexity" evidence="1">
    <location>
        <begin position="577"/>
        <end position="586"/>
    </location>
</feature>
<feature type="compositionally biased region" description="Polar residues" evidence="1">
    <location>
        <begin position="461"/>
        <end position="473"/>
    </location>
</feature>
<feature type="region of interest" description="Disordered" evidence="1">
    <location>
        <begin position="668"/>
        <end position="762"/>
    </location>
</feature>
<feature type="region of interest" description="Disordered" evidence="1">
    <location>
        <begin position="165"/>
        <end position="197"/>
    </location>
</feature>
<feature type="region of interest" description="Disordered" evidence="1">
    <location>
        <begin position="818"/>
        <end position="849"/>
    </location>
</feature>
<evidence type="ECO:0000256" key="1">
    <source>
        <dbReference type="SAM" id="MobiDB-lite"/>
    </source>
</evidence>
<feature type="compositionally biased region" description="Low complexity" evidence="1">
    <location>
        <begin position="249"/>
        <end position="263"/>
    </location>
</feature>
<feature type="compositionally biased region" description="Low complexity" evidence="1">
    <location>
        <begin position="168"/>
        <end position="185"/>
    </location>
</feature>
<feature type="region of interest" description="Disordered" evidence="1">
    <location>
        <begin position="311"/>
        <end position="380"/>
    </location>
</feature>
<dbReference type="InterPro" id="IPR017956">
    <property type="entry name" value="AT_hook_DNA-bd_motif"/>
</dbReference>
<feature type="compositionally biased region" description="Low complexity" evidence="1">
    <location>
        <begin position="492"/>
        <end position="501"/>
    </location>
</feature>
<feature type="compositionally biased region" description="Low complexity" evidence="1">
    <location>
        <begin position="1465"/>
        <end position="1483"/>
    </location>
</feature>
<dbReference type="GeneID" id="24107830"/>
<feature type="compositionally biased region" description="Low complexity" evidence="1">
    <location>
        <begin position="224"/>
        <end position="239"/>
    </location>
</feature>
<evidence type="ECO:0000313" key="2">
    <source>
        <dbReference type="EMBL" id="GAC94964.1"/>
    </source>
</evidence>
<dbReference type="EMBL" id="DF238787">
    <property type="protein sequence ID" value="GAC94964.1"/>
    <property type="molecule type" value="Genomic_DNA"/>
</dbReference>
<feature type="compositionally biased region" description="Polar residues" evidence="1">
    <location>
        <begin position="696"/>
        <end position="721"/>
    </location>
</feature>
<feature type="region of interest" description="Disordered" evidence="1">
    <location>
        <begin position="968"/>
        <end position="1496"/>
    </location>
</feature>
<dbReference type="eggNOG" id="ENOG502R0YX">
    <property type="taxonomic scope" value="Eukaryota"/>
</dbReference>
<reference evidence="3" key="1">
    <citation type="journal article" date="2013" name="Genome Announc.">
        <title>Draft genome sequence of the basidiomycetous yeast-like fungus Pseudozyma hubeiensis SY62, which produces an abundant amount of the biosurfactant mannosylerythritol lipids.</title>
        <authorList>
            <person name="Konishi M."/>
            <person name="Hatada Y."/>
            <person name="Horiuchi J."/>
        </authorList>
    </citation>
    <scope>NUCLEOTIDE SEQUENCE [LARGE SCALE GENOMIC DNA]</scope>
    <source>
        <strain evidence="3">SY62</strain>
    </source>
</reference>
<feature type="compositionally biased region" description="Low complexity" evidence="1">
    <location>
        <begin position="1244"/>
        <end position="1277"/>
    </location>
</feature>
<dbReference type="SMART" id="SM00384">
    <property type="entry name" value="AT_hook"/>
    <property type="match status" value="5"/>
</dbReference>
<feature type="compositionally biased region" description="Pro residues" evidence="1">
    <location>
        <begin position="1021"/>
        <end position="1030"/>
    </location>
</feature>
<feature type="region of interest" description="Disordered" evidence="1">
    <location>
        <begin position="1"/>
        <end position="82"/>
    </location>
</feature>
<dbReference type="OrthoDB" id="2556149at2759"/>